<sequence>MKNTKNLVMAVANDSGNGFSKTYTQFEDGTNSTTVTPSLYANVSGKETIPELGRIDLGELDNNMDVMIKSPALKTASELLVGKAAVNSGNAVTAYNVEANTGKAETDITIIIPLVKIAYAALNHVLDQEKNIPNTINVQLAYYLTCLPISEFNNKKKRDALRKKLIKGKHIVLIKNFSRDVKITISLDADNTYIYPEGIAAQIGLIYSANNFPNYRNDDVYTNAPYKNGQDYYNSGNTLLIDIGDGTTDVSIINATRPLKGIGVNISLNQGVGTAAAAASDQLQIDYPQLGHYTRSVFLEHAAMKNQEGKTLREKYLTPQINLLIRAIETEVEKEFRKANNDISTVVVLGGGVNLLTSQNKKAVQSLLDSLNPLADHQRIWWIDSEYNQLLNLDGLRVFLAQKLNKK</sequence>
<evidence type="ECO:0000313" key="2">
    <source>
        <dbReference type="EMBL" id="MBL1071263.1"/>
    </source>
</evidence>
<protein>
    <recommendedName>
        <fullName evidence="1">Actin homologue MreB-like C-terminal domain-containing protein</fullName>
    </recommendedName>
</protein>
<dbReference type="EMBL" id="JAEHNR010000012">
    <property type="protein sequence ID" value="MBL1071263.1"/>
    <property type="molecule type" value="Genomic_DNA"/>
</dbReference>
<dbReference type="Gene3D" id="3.30.420.40">
    <property type="match status" value="2"/>
</dbReference>
<name>A0ABS1LSM1_9LACO</name>
<dbReference type="RefSeq" id="WP_202017505.1">
    <property type="nucleotide sequence ID" value="NZ_JAEHNR010000012.1"/>
</dbReference>
<proteinExistence type="predicted"/>
<organism evidence="2 3">
    <name type="scientific">Lactobacillus kitasatonis</name>
    <dbReference type="NCBI Taxonomy" id="237446"/>
    <lineage>
        <taxon>Bacteria</taxon>
        <taxon>Bacillati</taxon>
        <taxon>Bacillota</taxon>
        <taxon>Bacilli</taxon>
        <taxon>Lactobacillales</taxon>
        <taxon>Lactobacillaceae</taxon>
        <taxon>Lactobacillus</taxon>
    </lineage>
</organism>
<keyword evidence="3" id="KW-1185">Reference proteome</keyword>
<evidence type="ECO:0000259" key="1">
    <source>
        <dbReference type="Pfam" id="PF21522"/>
    </source>
</evidence>
<feature type="domain" description="Actin homologue MreB-like C-terminal" evidence="1">
    <location>
        <begin position="240"/>
        <end position="358"/>
    </location>
</feature>
<dbReference type="SUPFAM" id="SSF53067">
    <property type="entry name" value="Actin-like ATPase domain"/>
    <property type="match status" value="1"/>
</dbReference>
<accession>A0ABS1LSM1</accession>
<dbReference type="InterPro" id="IPR049067">
    <property type="entry name" value="MreB-like_C"/>
</dbReference>
<dbReference type="Pfam" id="PF21522">
    <property type="entry name" value="MreB-like_C"/>
    <property type="match status" value="1"/>
</dbReference>
<dbReference type="CDD" id="cd24023">
    <property type="entry name" value="ASKHA_NBD_ParM_Alp7A-like"/>
    <property type="match status" value="1"/>
</dbReference>
<reference evidence="2 3" key="1">
    <citation type="journal article" date="2021" name="Microorganisms">
        <title>Dual Inhibition of Salmonella enterica and Clostridium perfringens by New Probiotic Candidates Isolated from Chicken Intestinal Mucosa.</title>
        <authorList>
            <person name="Lone A."/>
            <person name="Mottawea W."/>
            <person name="Ait Chait Y."/>
            <person name="Hammami R."/>
        </authorList>
    </citation>
    <scope>NUCLEOTIDE SEQUENCE [LARGE SCALE GENOMIC DNA]</scope>
    <source>
        <strain evidence="2 3">A12</strain>
    </source>
</reference>
<comment type="caution">
    <text evidence="2">The sequence shown here is derived from an EMBL/GenBank/DDBJ whole genome shotgun (WGS) entry which is preliminary data.</text>
</comment>
<evidence type="ECO:0000313" key="3">
    <source>
        <dbReference type="Proteomes" id="UP000640912"/>
    </source>
</evidence>
<gene>
    <name evidence="2" type="ORF">JEM47_01755</name>
</gene>
<dbReference type="Proteomes" id="UP000640912">
    <property type="component" value="Unassembled WGS sequence"/>
</dbReference>
<dbReference type="InterPro" id="IPR043129">
    <property type="entry name" value="ATPase_NBD"/>
</dbReference>